<protein>
    <submittedName>
        <fullName evidence="2">Uncharacterized protein</fullName>
    </submittedName>
</protein>
<evidence type="ECO:0000313" key="2">
    <source>
        <dbReference type="EMBL" id="CAD7461265.1"/>
    </source>
</evidence>
<feature type="transmembrane region" description="Helical" evidence="1">
    <location>
        <begin position="38"/>
        <end position="58"/>
    </location>
</feature>
<dbReference type="EMBL" id="OE004571">
    <property type="protein sequence ID" value="CAD7461265.1"/>
    <property type="molecule type" value="Genomic_DNA"/>
</dbReference>
<keyword evidence="1" id="KW-0472">Membrane</keyword>
<feature type="transmembrane region" description="Helical" evidence="1">
    <location>
        <begin position="70"/>
        <end position="91"/>
    </location>
</feature>
<evidence type="ECO:0000256" key="1">
    <source>
        <dbReference type="SAM" id="Phobius"/>
    </source>
</evidence>
<sequence length="136" mass="15092">MWKNARSCPKLELARSGNARFAPDLQIFPKSISDLPQFWANLAHIWDLFAVSLAVPLMSAHLKSLGASHFMIGALGSLYPALQLISGPIVLRWPAHSFCRKPRNSAFRNIPSVLTICMRGEFWARGAREDNCGSKA</sequence>
<reference evidence="2" key="1">
    <citation type="submission" date="2020-11" db="EMBL/GenBank/DDBJ databases">
        <authorList>
            <person name="Tran Van P."/>
        </authorList>
    </citation>
    <scope>NUCLEOTIDE SEQUENCE</scope>
</reference>
<proteinExistence type="predicted"/>
<dbReference type="AlphaFoldDB" id="A0A7R9IML9"/>
<name>A0A7R9IML9_9NEOP</name>
<keyword evidence="1" id="KW-0812">Transmembrane</keyword>
<gene>
    <name evidence="2" type="ORF">TTEB3V08_LOCUS9177</name>
</gene>
<keyword evidence="1" id="KW-1133">Transmembrane helix</keyword>
<accession>A0A7R9IML9</accession>
<organism evidence="2">
    <name type="scientific">Timema tahoe</name>
    <dbReference type="NCBI Taxonomy" id="61484"/>
    <lineage>
        <taxon>Eukaryota</taxon>
        <taxon>Metazoa</taxon>
        <taxon>Ecdysozoa</taxon>
        <taxon>Arthropoda</taxon>
        <taxon>Hexapoda</taxon>
        <taxon>Insecta</taxon>
        <taxon>Pterygota</taxon>
        <taxon>Neoptera</taxon>
        <taxon>Polyneoptera</taxon>
        <taxon>Phasmatodea</taxon>
        <taxon>Timematodea</taxon>
        <taxon>Timematoidea</taxon>
        <taxon>Timematidae</taxon>
        <taxon>Timema</taxon>
    </lineage>
</organism>